<dbReference type="InterPro" id="IPR012394">
    <property type="entry name" value="Aldehyde_DH_NAD(P)"/>
</dbReference>
<protein>
    <recommendedName>
        <fullName evidence="4">Aldehyde dehydrogenase</fullName>
    </recommendedName>
</protein>
<feature type="active site" evidence="5">
    <location>
        <position position="246"/>
    </location>
</feature>
<evidence type="ECO:0000256" key="4">
    <source>
        <dbReference type="PIRNR" id="PIRNR036492"/>
    </source>
</evidence>
<dbReference type="InterPro" id="IPR016161">
    <property type="entry name" value="Ald_DH/histidinol_DH"/>
</dbReference>
<evidence type="ECO:0000256" key="5">
    <source>
        <dbReference type="PIRSR" id="PIRSR036492-1"/>
    </source>
</evidence>
<dbReference type="RefSeq" id="WP_099515038.1">
    <property type="nucleotide sequence ID" value="NZ_CP016619.1"/>
</dbReference>
<dbReference type="EMBL" id="CP016619">
    <property type="protein sequence ID" value="ANY84105.1"/>
    <property type="molecule type" value="Genomic_DNA"/>
</dbReference>
<evidence type="ECO:0000256" key="2">
    <source>
        <dbReference type="ARBA" id="ARBA00023002"/>
    </source>
</evidence>
<keyword evidence="2 4" id="KW-0560">Oxidoreductase</keyword>
<evidence type="ECO:0000313" key="7">
    <source>
        <dbReference type="EMBL" id="ANY84105.1"/>
    </source>
</evidence>
<dbReference type="SUPFAM" id="SSF53720">
    <property type="entry name" value="ALDH-like"/>
    <property type="match status" value="1"/>
</dbReference>
<dbReference type="GO" id="GO:0004029">
    <property type="term" value="F:aldehyde dehydrogenase (NAD+) activity"/>
    <property type="evidence" value="ECO:0007669"/>
    <property type="project" value="TreeGrafter"/>
</dbReference>
<comment type="similarity">
    <text evidence="1 4">Belongs to the aldehyde dehydrogenase family.</text>
</comment>
<dbReference type="Gene3D" id="3.40.605.10">
    <property type="entry name" value="Aldehyde Dehydrogenase, Chain A, domain 1"/>
    <property type="match status" value="1"/>
</dbReference>
<accession>A0A1B2EVX4</accession>
<feature type="domain" description="Aldehyde dehydrogenase" evidence="6">
    <location>
        <begin position="12"/>
        <end position="423"/>
    </location>
</feature>
<dbReference type="InterPro" id="IPR015590">
    <property type="entry name" value="Aldehyde_DH_dom"/>
</dbReference>
<dbReference type="InterPro" id="IPR016162">
    <property type="entry name" value="Ald_DH_N"/>
</dbReference>
<dbReference type="PANTHER" id="PTHR43570">
    <property type="entry name" value="ALDEHYDE DEHYDROGENASE"/>
    <property type="match status" value="1"/>
</dbReference>
<dbReference type="AlphaFoldDB" id="A0A1B2EVX4"/>
<dbReference type="GO" id="GO:0005737">
    <property type="term" value="C:cytoplasm"/>
    <property type="evidence" value="ECO:0007669"/>
    <property type="project" value="TreeGrafter"/>
</dbReference>
<organism evidence="7">
    <name type="scientific">Microvirga ossetica</name>
    <dbReference type="NCBI Taxonomy" id="1882682"/>
    <lineage>
        <taxon>Bacteria</taxon>
        <taxon>Pseudomonadati</taxon>
        <taxon>Pseudomonadota</taxon>
        <taxon>Alphaproteobacteria</taxon>
        <taxon>Hyphomicrobiales</taxon>
        <taxon>Methylobacteriaceae</taxon>
        <taxon>Microvirga</taxon>
    </lineage>
</organism>
<dbReference type="Gene3D" id="3.40.309.10">
    <property type="entry name" value="Aldehyde Dehydrogenase, Chain A, domain 2"/>
    <property type="match status" value="1"/>
</dbReference>
<geneLocation type="plasmid" evidence="7">
    <name>unnamed2</name>
</geneLocation>
<sequence>MSESATTAYEVLRAADDRDGGLPVKAREKLLTRLERATIDARDAIAAAIDGDFGGRSREETLVAEVLVTVNAIRHIRPRIARWAKPRRVAVGLPFWPSRAWEVLQPLGVVGVLSPWNYPFQLAVLPLVSALAAGNRVMLKPSELAPRTADLLGDLLNDALGPEVIQVVTGGADVAEAFTQLPFDHLFFTGSTQTGRRVMAAAAENLTPVTLELGGKCPVVVMPDADLRETARSIVMGKGLNAGQTCIAPDTVLLVGVSREAFETALRKAAARYYPNGLPTGIASFRHKARLDAILAGAEVKPLTPVGQGERPGQLIITPVHPGSERSREEIFGPILAVETMTSLDEAMSWIRARPSPLAIYLFTRSRKAERRLLASSRAGALVVNGTIIQAAIDGLSFGGVGASGIGRYHGRAGFETFSNRKSYLRASRFSLARLLDPPYTERTRALLARLFR</sequence>
<feature type="active site" evidence="5">
    <location>
        <position position="212"/>
    </location>
</feature>
<keyword evidence="7" id="KW-0614">Plasmid</keyword>
<dbReference type="Pfam" id="PF00171">
    <property type="entry name" value="Aldedh"/>
    <property type="match status" value="1"/>
</dbReference>
<proteinExistence type="inferred from homology"/>
<dbReference type="KEGG" id="moc:BB934_38280"/>
<keyword evidence="3" id="KW-0520">NAD</keyword>
<reference evidence="7" key="1">
    <citation type="submission" date="2016-07" db="EMBL/GenBank/DDBJ databases">
        <title>Microvirga ossetica sp. nov. a new species of rhizobia isolated from root nodules of the legume species Vicia alpestris Steven originated from North Ossetia region in the Caucasus.</title>
        <authorList>
            <person name="Safronova V.I."/>
            <person name="Kuznetsova I.G."/>
            <person name="Sazanova A.L."/>
            <person name="Belimov A."/>
            <person name="Andronov E."/>
            <person name="Osledkin Y.S."/>
            <person name="Onishchuk O.P."/>
            <person name="Kurchak O.N."/>
            <person name="Shaposhnikov A.I."/>
            <person name="Willems A."/>
            <person name="Tikhonovich I.A."/>
        </authorList>
    </citation>
    <scope>NUCLEOTIDE SEQUENCE [LARGE SCALE GENOMIC DNA]</scope>
    <source>
        <strain evidence="7">V5/3M</strain>
        <plasmid evidence="7">unnamed2</plasmid>
    </source>
</reference>
<dbReference type="PIRSF" id="PIRSF036492">
    <property type="entry name" value="ALDH"/>
    <property type="match status" value="1"/>
</dbReference>
<gene>
    <name evidence="7" type="ORF">BB934_38280</name>
</gene>
<evidence type="ECO:0000259" key="6">
    <source>
        <dbReference type="Pfam" id="PF00171"/>
    </source>
</evidence>
<dbReference type="OrthoDB" id="9812625at2"/>
<dbReference type="PANTHER" id="PTHR43570:SF20">
    <property type="entry name" value="ALDEHYDE DEHYDROGENASE ALDX-RELATED"/>
    <property type="match status" value="1"/>
</dbReference>
<evidence type="ECO:0000256" key="3">
    <source>
        <dbReference type="ARBA" id="ARBA00023027"/>
    </source>
</evidence>
<dbReference type="GO" id="GO:0006081">
    <property type="term" value="P:aldehyde metabolic process"/>
    <property type="evidence" value="ECO:0007669"/>
    <property type="project" value="InterPro"/>
</dbReference>
<dbReference type="InterPro" id="IPR016163">
    <property type="entry name" value="Ald_DH_C"/>
</dbReference>
<evidence type="ECO:0000256" key="1">
    <source>
        <dbReference type="ARBA" id="ARBA00009986"/>
    </source>
</evidence>
<name>A0A1B2EVX4_9HYPH</name>